<keyword evidence="3" id="KW-1185">Reference proteome</keyword>
<dbReference type="OrthoDB" id="5464839at2"/>
<dbReference type="Gene3D" id="1.20.120.450">
    <property type="entry name" value="dinb family like domain"/>
    <property type="match status" value="1"/>
</dbReference>
<sequence length="167" mass="19444">MILQLEETRKEVVNTVKDIPEHLFNEKQTEYSWSIAQVLDHLLKTELEITRAIAYMLTLPEQDHLPDKPLALTLDRSQKRTAPDTISPSTEIIEKQNILASLSQSRNQLLQLIDSIPSEKDLTTSRFKHPFFKELSLKQWIEFIGYHEKRHLAQIIDIKQSITNESV</sequence>
<accession>A0A5C6W0H7</accession>
<name>A0A5C6W0H7_9BACI</name>
<evidence type="ECO:0000313" key="2">
    <source>
        <dbReference type="EMBL" id="TXC91368.1"/>
    </source>
</evidence>
<protein>
    <submittedName>
        <fullName evidence="2">DinB family protein</fullName>
    </submittedName>
</protein>
<reference evidence="2 3" key="1">
    <citation type="journal article" date="2005" name="Int. J. Syst. Evol. Microbiol.">
        <title>Bacillus litoralis sp. nov., isolated from a tidal flat of the Yellow Sea in Korea.</title>
        <authorList>
            <person name="Yoon J.H."/>
            <person name="Oh T.K."/>
        </authorList>
    </citation>
    <scope>NUCLEOTIDE SEQUENCE [LARGE SCALE GENOMIC DNA]</scope>
    <source>
        <strain evidence="2 3">SW-211</strain>
    </source>
</reference>
<dbReference type="InterPro" id="IPR034660">
    <property type="entry name" value="DinB/YfiT-like"/>
</dbReference>
<dbReference type="EMBL" id="VOQF01000005">
    <property type="protein sequence ID" value="TXC91368.1"/>
    <property type="molecule type" value="Genomic_DNA"/>
</dbReference>
<comment type="caution">
    <text evidence="2">The sequence shown here is derived from an EMBL/GenBank/DDBJ whole genome shotgun (WGS) entry which is preliminary data.</text>
</comment>
<dbReference type="InterPro" id="IPR024775">
    <property type="entry name" value="DinB-like"/>
</dbReference>
<gene>
    <name evidence="2" type="ORF">FS935_10795</name>
</gene>
<dbReference type="Proteomes" id="UP000321363">
    <property type="component" value="Unassembled WGS sequence"/>
</dbReference>
<dbReference type="Pfam" id="PF12867">
    <property type="entry name" value="DinB_2"/>
    <property type="match status" value="1"/>
</dbReference>
<dbReference type="RefSeq" id="WP_146948404.1">
    <property type="nucleotide sequence ID" value="NZ_VOQF01000005.1"/>
</dbReference>
<dbReference type="SUPFAM" id="SSF109854">
    <property type="entry name" value="DinB/YfiT-like putative metalloenzymes"/>
    <property type="match status" value="1"/>
</dbReference>
<proteinExistence type="predicted"/>
<evidence type="ECO:0000259" key="1">
    <source>
        <dbReference type="Pfam" id="PF12867"/>
    </source>
</evidence>
<dbReference type="AlphaFoldDB" id="A0A5C6W0H7"/>
<feature type="domain" description="DinB-like" evidence="1">
    <location>
        <begin position="4"/>
        <end position="155"/>
    </location>
</feature>
<organism evidence="2 3">
    <name type="scientific">Metabacillus litoralis</name>
    <dbReference type="NCBI Taxonomy" id="152268"/>
    <lineage>
        <taxon>Bacteria</taxon>
        <taxon>Bacillati</taxon>
        <taxon>Bacillota</taxon>
        <taxon>Bacilli</taxon>
        <taxon>Bacillales</taxon>
        <taxon>Bacillaceae</taxon>
        <taxon>Metabacillus</taxon>
    </lineage>
</organism>
<evidence type="ECO:0000313" key="3">
    <source>
        <dbReference type="Proteomes" id="UP000321363"/>
    </source>
</evidence>